<dbReference type="Proteomes" id="UP000054498">
    <property type="component" value="Unassembled WGS sequence"/>
</dbReference>
<dbReference type="FunFam" id="3.40.50.10490:FF:000002">
    <property type="entry name" value="Glutamine--fructose-6-phosphate aminotransferase [isomerizing]"/>
    <property type="match status" value="1"/>
</dbReference>
<dbReference type="OrthoDB" id="15235at2759"/>
<keyword evidence="6" id="KW-0677">Repeat</keyword>
<dbReference type="EMBL" id="KK100387">
    <property type="protein sequence ID" value="KIZ06322.1"/>
    <property type="molecule type" value="Genomic_DNA"/>
</dbReference>
<dbReference type="CDD" id="cd00714">
    <property type="entry name" value="GFAT"/>
    <property type="match status" value="1"/>
</dbReference>
<keyword evidence="5 9" id="KW-0808">Transferase</keyword>
<keyword evidence="7" id="KW-0315">Glutamine amidotransferase</keyword>
<protein>
    <recommendedName>
        <fullName evidence="3">glutamine--fructose-6-phosphate transaminase (isomerizing)</fullName>
        <ecNumber evidence="3">2.6.1.16</ecNumber>
    </recommendedName>
</protein>
<feature type="domain" description="SIS" evidence="8">
    <location>
        <begin position="478"/>
        <end position="604"/>
    </location>
</feature>
<keyword evidence="4 9" id="KW-0032">Aminotransferase</keyword>
<dbReference type="CDD" id="cd05008">
    <property type="entry name" value="SIS_GlmS_GlmD_1"/>
    <property type="match status" value="1"/>
</dbReference>
<evidence type="ECO:0000259" key="8">
    <source>
        <dbReference type="Pfam" id="PF01380"/>
    </source>
</evidence>
<feature type="domain" description="SIS" evidence="8">
    <location>
        <begin position="648"/>
        <end position="779"/>
    </location>
</feature>
<evidence type="ECO:0000313" key="9">
    <source>
        <dbReference type="EMBL" id="KIZ06322.1"/>
    </source>
</evidence>
<evidence type="ECO:0000256" key="2">
    <source>
        <dbReference type="ARBA" id="ARBA00004775"/>
    </source>
</evidence>
<dbReference type="PANTHER" id="PTHR10937">
    <property type="entry name" value="GLUCOSAMINE--FRUCTOSE-6-PHOSPHATE AMINOTRANSFERASE, ISOMERIZING"/>
    <property type="match status" value="1"/>
</dbReference>
<dbReference type="SUPFAM" id="SSF56235">
    <property type="entry name" value="N-terminal nucleophile aminohydrolases (Ntn hydrolases)"/>
    <property type="match status" value="1"/>
</dbReference>
<dbReference type="STRING" id="145388.A0A0D2N1B3"/>
<name>A0A0D2N1B3_9CHLO</name>
<dbReference type="Gene3D" id="3.60.20.10">
    <property type="entry name" value="Glutamine Phosphoribosylpyrophosphate, subunit 1, domain 1"/>
    <property type="match status" value="1"/>
</dbReference>
<sequence>MCGIFGYANYGVGQPIQAILDTLFDGLQRLEYRGYDSAGVCVDAPAGEPGARCPLVIKHQGKISDLRVRAAEVLEENTLFAGELYSTHVGIGHTRWATHGPPNATNSHPHVNGPDGEFVVVHNGIITNHATLKPFLAKNGAVFVSDTDTEVVPHLCEYLWKKRGGKVSLGQLAMEVCSRLEGAYALLIRSARYPNELVACKQGSPLVYGLKRRDPAAANGATNGDATGRDQGGAVSSASRLSASLLGAGGAGTEFWLASDSAALLTHTRDVVVLEDGDLLHVDAYGRPHVFNSLAMTSRTLAKADMADLEVKREGRKIEAEVESIMKGGYDHYMQKEIHEQPKTLADTMRGRVVLDGKPFKPVKSSAPDVIFSGHFIDPCESASLFSGSNIAAASGAEGGFELPSRIGGKKARAKEPTPAGALFSGALLGAAAAATAAPDKAAAPASAGFMEEGIPAAGESEPFIKLGGLSDHVEGILRCRRIVFIACGTSYHACLVARKTLEEFAAMPVVVELAGDFMDREAPVFRDDTCVFVSQSGETADTLRALEYAKAKGALCVGITNTVGSAISNATHCGVHLNAGFEIGVASTKAYTSQIVALTMMALLLGADSRAKMPKRIAAMRALARLPDDAREVLELDASMHKLAEQLKDAQSLIFFGRGYNFSTALEAALKVKEVALIHSEGINAGEMKHGPLALVDENLPIVVIATQDAMHRKMESVIQQLLARSAKLVILCNTGDDAMTQFEGRGCTLIRVPRTVDALQPIINIIPLQLLSYHLTTLRGFNVDQPRNLAKSVTVTED</sequence>
<dbReference type="GeneID" id="25734100"/>
<dbReference type="EC" id="2.6.1.16" evidence="3"/>
<proteinExistence type="predicted"/>
<dbReference type="GO" id="GO:0097367">
    <property type="term" value="F:carbohydrate derivative binding"/>
    <property type="evidence" value="ECO:0007669"/>
    <property type="project" value="InterPro"/>
</dbReference>
<reference evidence="9 10" key="1">
    <citation type="journal article" date="2013" name="BMC Genomics">
        <title>Reconstruction of the lipid metabolism for the microalga Monoraphidium neglectum from its genome sequence reveals characteristics suitable for biofuel production.</title>
        <authorList>
            <person name="Bogen C."/>
            <person name="Al-Dilaimi A."/>
            <person name="Albersmeier A."/>
            <person name="Wichmann J."/>
            <person name="Grundmann M."/>
            <person name="Rupp O."/>
            <person name="Lauersen K.J."/>
            <person name="Blifernez-Klassen O."/>
            <person name="Kalinowski J."/>
            <person name="Goesmann A."/>
            <person name="Mussgnug J.H."/>
            <person name="Kruse O."/>
        </authorList>
    </citation>
    <scope>NUCLEOTIDE SEQUENCE [LARGE SCALE GENOMIC DNA]</scope>
    <source>
        <strain evidence="9 10">SAG 48.87</strain>
    </source>
</reference>
<dbReference type="InterPro" id="IPR046348">
    <property type="entry name" value="SIS_dom_sf"/>
</dbReference>
<dbReference type="AlphaFoldDB" id="A0A0D2N1B3"/>
<dbReference type="GO" id="GO:0046349">
    <property type="term" value="P:amino sugar biosynthetic process"/>
    <property type="evidence" value="ECO:0007669"/>
    <property type="project" value="UniProtKB-ARBA"/>
</dbReference>
<dbReference type="GO" id="GO:0004360">
    <property type="term" value="F:glutamine-fructose-6-phosphate transaminase (isomerizing) activity"/>
    <property type="evidence" value="ECO:0007669"/>
    <property type="project" value="UniProtKB-EC"/>
</dbReference>
<gene>
    <name evidence="9" type="ORF">MNEG_1635</name>
</gene>
<dbReference type="CDD" id="cd05009">
    <property type="entry name" value="SIS_GlmS_GlmD_2"/>
    <property type="match status" value="1"/>
</dbReference>
<dbReference type="GO" id="GO:0006487">
    <property type="term" value="P:protein N-linked glycosylation"/>
    <property type="evidence" value="ECO:0007669"/>
    <property type="project" value="TreeGrafter"/>
</dbReference>
<comment type="catalytic activity">
    <reaction evidence="1">
        <text>D-fructose 6-phosphate + L-glutamine = D-glucosamine 6-phosphate + L-glutamate</text>
        <dbReference type="Rhea" id="RHEA:13237"/>
        <dbReference type="ChEBI" id="CHEBI:29985"/>
        <dbReference type="ChEBI" id="CHEBI:58359"/>
        <dbReference type="ChEBI" id="CHEBI:58725"/>
        <dbReference type="ChEBI" id="CHEBI:61527"/>
        <dbReference type="EC" id="2.6.1.16"/>
    </reaction>
</comment>
<dbReference type="SUPFAM" id="SSF53697">
    <property type="entry name" value="SIS domain"/>
    <property type="match status" value="2"/>
</dbReference>
<evidence type="ECO:0000256" key="7">
    <source>
        <dbReference type="ARBA" id="ARBA00022962"/>
    </source>
</evidence>
<dbReference type="InterPro" id="IPR035490">
    <property type="entry name" value="GlmS/FrlB_SIS"/>
</dbReference>
<accession>A0A0D2N1B3</accession>
<evidence type="ECO:0000256" key="5">
    <source>
        <dbReference type="ARBA" id="ARBA00022679"/>
    </source>
</evidence>
<comment type="pathway">
    <text evidence="2">Nucleotide-sugar biosynthesis; UDP-N-acetyl-alpha-D-glucosamine biosynthesis; alpha-D-glucosamine 6-phosphate from D-fructose 6-phosphate: step 1/1.</text>
</comment>
<dbReference type="FunFam" id="3.40.50.10490:FF:000001">
    <property type="entry name" value="Glutamine--fructose-6-phosphate aminotransferase [isomerizing]"/>
    <property type="match status" value="1"/>
</dbReference>
<dbReference type="GO" id="GO:0006047">
    <property type="term" value="P:UDP-N-acetylglucosamine metabolic process"/>
    <property type="evidence" value="ECO:0007669"/>
    <property type="project" value="TreeGrafter"/>
</dbReference>
<evidence type="ECO:0000313" key="10">
    <source>
        <dbReference type="Proteomes" id="UP000054498"/>
    </source>
</evidence>
<dbReference type="Pfam" id="PF01380">
    <property type="entry name" value="SIS"/>
    <property type="match status" value="2"/>
</dbReference>
<evidence type="ECO:0000256" key="3">
    <source>
        <dbReference type="ARBA" id="ARBA00012916"/>
    </source>
</evidence>
<dbReference type="InterPro" id="IPR001347">
    <property type="entry name" value="SIS_dom"/>
</dbReference>
<dbReference type="InterPro" id="IPR029055">
    <property type="entry name" value="Ntn_hydrolases_N"/>
</dbReference>
<dbReference type="KEGG" id="mng:MNEG_1635"/>
<dbReference type="Gene3D" id="3.40.50.10490">
    <property type="entry name" value="Glucose-6-phosphate isomerase like protein, domain 1"/>
    <property type="match status" value="3"/>
</dbReference>
<dbReference type="PANTHER" id="PTHR10937:SF0">
    <property type="entry name" value="GLUTAMINE--FRUCTOSE-6-PHOSPHATE TRANSAMINASE (ISOMERIZING)"/>
    <property type="match status" value="1"/>
</dbReference>
<dbReference type="RefSeq" id="XP_013905341.1">
    <property type="nucleotide sequence ID" value="XM_014049887.1"/>
</dbReference>
<dbReference type="InterPro" id="IPR035466">
    <property type="entry name" value="GlmS/AgaS_SIS"/>
</dbReference>
<dbReference type="GO" id="GO:0006002">
    <property type="term" value="P:fructose 6-phosphate metabolic process"/>
    <property type="evidence" value="ECO:0007669"/>
    <property type="project" value="TreeGrafter"/>
</dbReference>
<dbReference type="Pfam" id="PF13522">
    <property type="entry name" value="GATase_6"/>
    <property type="match status" value="1"/>
</dbReference>
<dbReference type="InterPro" id="IPR047084">
    <property type="entry name" value="GFAT_N"/>
</dbReference>
<organism evidence="9 10">
    <name type="scientific">Monoraphidium neglectum</name>
    <dbReference type="NCBI Taxonomy" id="145388"/>
    <lineage>
        <taxon>Eukaryota</taxon>
        <taxon>Viridiplantae</taxon>
        <taxon>Chlorophyta</taxon>
        <taxon>core chlorophytes</taxon>
        <taxon>Chlorophyceae</taxon>
        <taxon>CS clade</taxon>
        <taxon>Sphaeropleales</taxon>
        <taxon>Selenastraceae</taxon>
        <taxon>Monoraphidium</taxon>
    </lineage>
</organism>
<evidence type="ECO:0000256" key="6">
    <source>
        <dbReference type="ARBA" id="ARBA00022737"/>
    </source>
</evidence>
<evidence type="ECO:0000256" key="1">
    <source>
        <dbReference type="ARBA" id="ARBA00001031"/>
    </source>
</evidence>
<keyword evidence="10" id="KW-1185">Reference proteome</keyword>
<evidence type="ECO:0000256" key="4">
    <source>
        <dbReference type="ARBA" id="ARBA00022576"/>
    </source>
</evidence>
<dbReference type="FunFam" id="3.60.20.10:FF:000052">
    <property type="entry name" value="Glutamine--fructose-6-phosphate aminotransferase [isomerizing] 2"/>
    <property type="match status" value="1"/>
</dbReference>